<evidence type="ECO:0000313" key="1">
    <source>
        <dbReference type="EMBL" id="KAI3765987.1"/>
    </source>
</evidence>
<accession>A0ACB9F5Q2</accession>
<proteinExistence type="predicted"/>
<protein>
    <submittedName>
        <fullName evidence="1">Uncharacterized protein</fullName>
    </submittedName>
</protein>
<keyword evidence="2" id="KW-1185">Reference proteome</keyword>
<comment type="caution">
    <text evidence="1">The sequence shown here is derived from an EMBL/GenBank/DDBJ whole genome shotgun (WGS) entry which is preliminary data.</text>
</comment>
<sequence length="1388" mass="154321">MSTSNEGPFSMNTLLHMIPIKLSSANYLLWLNQMTPLLSYQKLMDHVIGSSPVPAKTITVDNKEVENPAYSTWMNLDQQAIILLNSSVTEEAAAEVLGLSSARSIWVALESAYSNSSVERIHSLKDSLRQLSKGTLSVSEYGRSFKSICDQLSAIGHPIDNMDKLHWFLCGLGPSFETFSTAIRTTKPAPGFRDLLSQAESHEIFLKSLHGSPTPAAAFVSQQSRSNASRGRQSSRGGNSRGNNNGGQGRGNNNGGNNHRGGRRSPHCQLCRTNGHYASSCPDLATHASNISNSDANIAQAFHSQCHVNQEKPDWYVDTGATAHMTPSPENVSSSAPYSGNMHVTVGNGAQLPISHVGHSSISNKLALRDVLVIPKLTKNLLSISKLTMDHPVDVLFSQPFFNIQDRDSKQVIAQGLCEDGLYVLRDGPTALFAVSSVPKKASFELWHSRLGHISFDVISILNKLGVLHLTSLLPKPTICQPCQLSKGHRLSFDLNSKRALYPLDLIHCDLWGPAPIDSNGYLYYVVFVDDFSRFTWFYPLKTKTGFYPVLTAFIALVQNQFSRKIKVFQSDGGTEFVNNTVHKIFEENGTFHRLSCPYTPQQNGRAERKHRHIVETGLSMLFHAHVPSSYWVDAFTSAVFIINRLPSKVLDNKSPFQLLYSRMPSYENFRTFGCQVYPYLRDYAATKLSPRSIPCIFLGYHSQYKGFKCLDPSSSRIYVTRHARFDETIFPFAGSTNSQDFSNLDLSSFKDDALFNAPGPTSKAASAPPSSTPASASHSSGPNLASSHIGPPSPNDPCVLCEPICNSAPDHHATPLDPVHQMAPAAPPVQAPLNSHPMNTRSKSGITKPRHLPDFASLSIHALHVALLPSSTPKGFKTAAKHPQWMAAMQDEMEALHQNKTWSLVPRPHSSNVVGSKWVYRTKYKSDGSVERLKARLVAQGFTQIPGIDYSHTFSPVIKASTVRTVLSLSILHKWRLHQLDVKNAFLHGHLNETVYMEQPPGFIDPQFPNHVCQLSKALYGLKQAPRAWFHRLSTFLLSHGFVCSLADPSLFVYARESCIMYLLVYVDDLILTGNSESVITSFTTQLNQEFAIKDLGDLSYFLGLEVTYTDDGLFLSQTKYATDILTRADLLESKPVPTPLITHETFTSHGFPFQDVTRYRSLVGALQYLTITRPDLSYAVNQASQYLQAPTTDHFQSVKRILRYVKGTLSFGLTFRRPHTNSILGYSDADWARCIDTRRSTYGYSIFLGGNLVSWSAKKQPTVSRSSCESEYRAMANTAAEIVWITHLLRELHALPPDRPTLLCDNKSALFMTQNPVSSKRAKHIDLDYHFIRELVASGKLYTKFVSTKLQVADIFTKSLPRADFEKFRTMLRIGPPPIRLRGDVN</sequence>
<reference evidence="2" key="1">
    <citation type="journal article" date="2022" name="Mol. Ecol. Resour.">
        <title>The genomes of chicory, endive, great burdock and yacon provide insights into Asteraceae palaeo-polyploidization history and plant inulin production.</title>
        <authorList>
            <person name="Fan W."/>
            <person name="Wang S."/>
            <person name="Wang H."/>
            <person name="Wang A."/>
            <person name="Jiang F."/>
            <person name="Liu H."/>
            <person name="Zhao H."/>
            <person name="Xu D."/>
            <person name="Zhang Y."/>
        </authorList>
    </citation>
    <scope>NUCLEOTIDE SEQUENCE [LARGE SCALE GENOMIC DNA]</scope>
    <source>
        <strain evidence="2">cv. Punajuju</strain>
    </source>
</reference>
<name>A0ACB9F5Q2_CICIN</name>
<gene>
    <name evidence="1" type="ORF">L2E82_16034</name>
</gene>
<dbReference type="EMBL" id="CM042011">
    <property type="protein sequence ID" value="KAI3765987.1"/>
    <property type="molecule type" value="Genomic_DNA"/>
</dbReference>
<evidence type="ECO:0000313" key="2">
    <source>
        <dbReference type="Proteomes" id="UP001055811"/>
    </source>
</evidence>
<dbReference type="Proteomes" id="UP001055811">
    <property type="component" value="Linkage Group LG03"/>
</dbReference>
<reference evidence="1 2" key="2">
    <citation type="journal article" date="2022" name="Mol. Ecol. Resour.">
        <title>The genomes of chicory, endive, great burdock and yacon provide insights into Asteraceae paleo-polyploidization history and plant inulin production.</title>
        <authorList>
            <person name="Fan W."/>
            <person name="Wang S."/>
            <person name="Wang H."/>
            <person name="Wang A."/>
            <person name="Jiang F."/>
            <person name="Liu H."/>
            <person name="Zhao H."/>
            <person name="Xu D."/>
            <person name="Zhang Y."/>
        </authorList>
    </citation>
    <scope>NUCLEOTIDE SEQUENCE [LARGE SCALE GENOMIC DNA]</scope>
    <source>
        <strain evidence="2">cv. Punajuju</strain>
        <tissue evidence="1">Leaves</tissue>
    </source>
</reference>
<organism evidence="1 2">
    <name type="scientific">Cichorium intybus</name>
    <name type="common">Chicory</name>
    <dbReference type="NCBI Taxonomy" id="13427"/>
    <lineage>
        <taxon>Eukaryota</taxon>
        <taxon>Viridiplantae</taxon>
        <taxon>Streptophyta</taxon>
        <taxon>Embryophyta</taxon>
        <taxon>Tracheophyta</taxon>
        <taxon>Spermatophyta</taxon>
        <taxon>Magnoliopsida</taxon>
        <taxon>eudicotyledons</taxon>
        <taxon>Gunneridae</taxon>
        <taxon>Pentapetalae</taxon>
        <taxon>asterids</taxon>
        <taxon>campanulids</taxon>
        <taxon>Asterales</taxon>
        <taxon>Asteraceae</taxon>
        <taxon>Cichorioideae</taxon>
        <taxon>Cichorieae</taxon>
        <taxon>Cichoriinae</taxon>
        <taxon>Cichorium</taxon>
    </lineage>
</organism>